<dbReference type="NCBIfam" id="TIGR02464">
    <property type="entry name" value="ribofla_fusion"/>
    <property type="match status" value="1"/>
</dbReference>
<dbReference type="InterPro" id="IPR012816">
    <property type="entry name" value="NADAR"/>
</dbReference>
<gene>
    <name evidence="2" type="ORF">FMOSSE_LOCUS3643</name>
</gene>
<accession>A0A9N8WLH6</accession>
<evidence type="ECO:0000259" key="1">
    <source>
        <dbReference type="Pfam" id="PF08719"/>
    </source>
</evidence>
<dbReference type="EMBL" id="CAJVPP010000557">
    <property type="protein sequence ID" value="CAG8493200.1"/>
    <property type="molecule type" value="Genomic_DNA"/>
</dbReference>
<proteinExistence type="predicted"/>
<keyword evidence="3" id="KW-1185">Reference proteome</keyword>
<dbReference type="Proteomes" id="UP000789375">
    <property type="component" value="Unassembled WGS sequence"/>
</dbReference>
<dbReference type="Pfam" id="PF08719">
    <property type="entry name" value="NADAR"/>
    <property type="match status" value="1"/>
</dbReference>
<dbReference type="CDD" id="cd15457">
    <property type="entry name" value="NADAR"/>
    <property type="match status" value="1"/>
</dbReference>
<sequence length="390" mass="44111">MRRSERLKKKSCKDKIIRFYRSRRKWGEFSNFYEAEILIDGETWPTTEHYFQAQKFPSNPEVQQQIKDFAKPGLAAKYGRKAQGLRPDWEQVKDDVMRTALKAKFTQHQTLKKLLLSTKDAKLAEDSPTDSYWGTATRKDGTICREIYLVNPKDGKYQTYNSDDWITTTAATLLPSTRKVYITTSFNNLWEISLDNKEARKISWDGWGTCNALVAVPNGGDKLFAFCHKLWLIDDPSTGHCVDFLGGFTDVWTRVNAAAIVGQKIFATTSANNLWCVDSTGKDEPKKLGGGSDNWSTCRALVQVDGKLIAFCYGLWEVNIQNGKSTPFFDDKSDDSKRSWSSVKSATVIGHNVYVVDGSQLLELDTIHKKVRDIGNDNWGTVRAIVAVDI</sequence>
<dbReference type="SUPFAM" id="SSF143990">
    <property type="entry name" value="YbiA-like"/>
    <property type="match status" value="1"/>
</dbReference>
<protein>
    <submittedName>
        <fullName evidence="2">6148_t:CDS:1</fullName>
    </submittedName>
</protein>
<dbReference type="InterPro" id="IPR037238">
    <property type="entry name" value="YbiA-like_sf"/>
</dbReference>
<evidence type="ECO:0000313" key="3">
    <source>
        <dbReference type="Proteomes" id="UP000789375"/>
    </source>
</evidence>
<reference evidence="2" key="1">
    <citation type="submission" date="2021-06" db="EMBL/GenBank/DDBJ databases">
        <authorList>
            <person name="Kallberg Y."/>
            <person name="Tangrot J."/>
            <person name="Rosling A."/>
        </authorList>
    </citation>
    <scope>NUCLEOTIDE SEQUENCE</scope>
    <source>
        <strain evidence="2">87-6 pot B 2015</strain>
    </source>
</reference>
<feature type="domain" description="NADAR" evidence="1">
    <location>
        <begin position="19"/>
        <end position="140"/>
    </location>
</feature>
<dbReference type="AlphaFoldDB" id="A0A9N8WLH6"/>
<evidence type="ECO:0000313" key="2">
    <source>
        <dbReference type="EMBL" id="CAG8493200.1"/>
    </source>
</evidence>
<organism evidence="2 3">
    <name type="scientific">Funneliformis mosseae</name>
    <name type="common">Endomycorrhizal fungus</name>
    <name type="synonym">Glomus mosseae</name>
    <dbReference type="NCBI Taxonomy" id="27381"/>
    <lineage>
        <taxon>Eukaryota</taxon>
        <taxon>Fungi</taxon>
        <taxon>Fungi incertae sedis</taxon>
        <taxon>Mucoromycota</taxon>
        <taxon>Glomeromycotina</taxon>
        <taxon>Glomeromycetes</taxon>
        <taxon>Glomerales</taxon>
        <taxon>Glomeraceae</taxon>
        <taxon>Funneliformis</taxon>
    </lineage>
</organism>
<name>A0A9N8WLH6_FUNMO</name>
<comment type="caution">
    <text evidence="2">The sequence shown here is derived from an EMBL/GenBank/DDBJ whole genome shotgun (WGS) entry which is preliminary data.</text>
</comment>
<dbReference type="Gene3D" id="1.10.357.40">
    <property type="entry name" value="YbiA-like"/>
    <property type="match status" value="1"/>
</dbReference>
<dbReference type="SUPFAM" id="SSF63825">
    <property type="entry name" value="YWTD domain"/>
    <property type="match status" value="1"/>
</dbReference>